<protein>
    <recommendedName>
        <fullName evidence="11">Cyclic nucleotide-binding domain-containing protein</fullName>
    </recommendedName>
</protein>
<dbReference type="Gene3D" id="1.10.287.70">
    <property type="match status" value="1"/>
</dbReference>
<evidence type="ECO:0000256" key="5">
    <source>
        <dbReference type="ARBA" id="ARBA00023065"/>
    </source>
</evidence>
<keyword evidence="13" id="KW-1185">Reference proteome</keyword>
<keyword evidence="4 10" id="KW-1133">Transmembrane helix</keyword>
<evidence type="ECO:0000256" key="8">
    <source>
        <dbReference type="SAM" id="Coils"/>
    </source>
</evidence>
<organism evidence="12 13">
    <name type="scientific">Euplotes crassus</name>
    <dbReference type="NCBI Taxonomy" id="5936"/>
    <lineage>
        <taxon>Eukaryota</taxon>
        <taxon>Sar</taxon>
        <taxon>Alveolata</taxon>
        <taxon>Ciliophora</taxon>
        <taxon>Intramacronucleata</taxon>
        <taxon>Spirotrichea</taxon>
        <taxon>Hypotrichia</taxon>
        <taxon>Euplotida</taxon>
        <taxon>Euplotidae</taxon>
        <taxon>Moneuplotes</taxon>
    </lineage>
</organism>
<keyword evidence="7" id="KW-0407">Ion channel</keyword>
<sequence length="645" mass="76136">MSGPLEKIVPGTGGMSLHNQPPEVKKKSGAIRQIEEDDKTDDDSKESLLDYFIINAKSRWKSIFDIVMLFLVAYSCFTSIFYVTFAPPSKIPHIIFDWMVEFAFVLDMLFNFFQEYIDTETHEPVSKHKMIIKRYVFKGWFFIDFVSVFPFAIIFQNRAALIKLLRLVRLLRLTKLMNTAKVNQLLKSFTESSSGSQSIVIQHMILYCLKILRLVLVAIVITYFIGCFWFFISSELQPGSDDDTFVKSFELNEEDSFRKLIVSCYFALTTLSTVGYGDYYPISNVERVIACMIMLLGVAFFSYIMGNFIEIISNYKNKMGIIDRGTDLHNWMTLLTRFTNNNPLPRSLFNKIDTHFAYFWANDRLVSTSPDDELLNTLPRSIKRTIMTNYLFQDIFYKFKEFFNTYENIESKFLYDVSFGFMPRKFDENELIYDEESEVPEVYFIMEGTVGVGFRLPGNNVRDFKIIKYFREDSFFCDFYVLTDRKSEFVYQAVKETKTYALEKSFLDDIFQKYPQIAYNIRQDSEKRYKKEIMKPLHNKRMKDLEDYNEKSAYKSIQITNKDKLFEKNKKLLSLEKLDQKYTSSILKISDLQDWFLKEVGKMDTEIKEIKEETDRFREESKKEMEMMAEELEKAKERARIGKNG</sequence>
<dbReference type="Proteomes" id="UP001295684">
    <property type="component" value="Unassembled WGS sequence"/>
</dbReference>
<feature type="region of interest" description="Disordered" evidence="9">
    <location>
        <begin position="1"/>
        <end position="30"/>
    </location>
</feature>
<feature type="domain" description="Cyclic nucleotide-binding" evidence="11">
    <location>
        <begin position="405"/>
        <end position="528"/>
    </location>
</feature>
<dbReference type="PRINTS" id="PR01463">
    <property type="entry name" value="EAGCHANLFMLY"/>
</dbReference>
<evidence type="ECO:0000256" key="4">
    <source>
        <dbReference type="ARBA" id="ARBA00022989"/>
    </source>
</evidence>
<evidence type="ECO:0000256" key="1">
    <source>
        <dbReference type="ARBA" id="ARBA00004141"/>
    </source>
</evidence>
<dbReference type="EMBL" id="CAMPGE010029017">
    <property type="protein sequence ID" value="CAI2386506.1"/>
    <property type="molecule type" value="Genomic_DNA"/>
</dbReference>
<proteinExistence type="predicted"/>
<dbReference type="GO" id="GO:0016020">
    <property type="term" value="C:membrane"/>
    <property type="evidence" value="ECO:0007669"/>
    <property type="project" value="UniProtKB-SubCell"/>
</dbReference>
<feature type="transmembrane region" description="Helical" evidence="10">
    <location>
        <begin position="137"/>
        <end position="155"/>
    </location>
</feature>
<dbReference type="GO" id="GO:0005249">
    <property type="term" value="F:voltage-gated potassium channel activity"/>
    <property type="evidence" value="ECO:0007669"/>
    <property type="project" value="InterPro"/>
</dbReference>
<dbReference type="InterPro" id="IPR018490">
    <property type="entry name" value="cNMP-bd_dom_sf"/>
</dbReference>
<feature type="transmembrane region" description="Helical" evidence="10">
    <location>
        <begin position="288"/>
        <end position="309"/>
    </location>
</feature>
<evidence type="ECO:0000259" key="11">
    <source>
        <dbReference type="PROSITE" id="PS50042"/>
    </source>
</evidence>
<dbReference type="AlphaFoldDB" id="A0AAD1Y9F5"/>
<dbReference type="InterPro" id="IPR003938">
    <property type="entry name" value="K_chnl_volt-dep_EAG/ELK/ERG"/>
</dbReference>
<evidence type="ECO:0000256" key="3">
    <source>
        <dbReference type="ARBA" id="ARBA00022692"/>
    </source>
</evidence>
<evidence type="ECO:0000313" key="12">
    <source>
        <dbReference type="EMBL" id="CAI2386506.1"/>
    </source>
</evidence>
<evidence type="ECO:0000256" key="9">
    <source>
        <dbReference type="SAM" id="MobiDB-lite"/>
    </source>
</evidence>
<keyword evidence="5" id="KW-0406">Ion transport</keyword>
<evidence type="ECO:0000256" key="6">
    <source>
        <dbReference type="ARBA" id="ARBA00023136"/>
    </source>
</evidence>
<keyword evidence="6 10" id="KW-0472">Membrane</keyword>
<accession>A0AAD1Y9F5</accession>
<feature type="transmembrane region" description="Helical" evidence="10">
    <location>
        <begin position="66"/>
        <end position="86"/>
    </location>
</feature>
<dbReference type="InterPro" id="IPR000595">
    <property type="entry name" value="cNMP-bd_dom"/>
</dbReference>
<reference evidence="12" key="1">
    <citation type="submission" date="2023-07" db="EMBL/GenBank/DDBJ databases">
        <authorList>
            <consortium name="AG Swart"/>
            <person name="Singh M."/>
            <person name="Singh A."/>
            <person name="Seah K."/>
            <person name="Emmerich C."/>
        </authorList>
    </citation>
    <scope>NUCLEOTIDE SEQUENCE</scope>
    <source>
        <strain evidence="12">DP1</strain>
    </source>
</reference>
<evidence type="ECO:0000256" key="2">
    <source>
        <dbReference type="ARBA" id="ARBA00022448"/>
    </source>
</evidence>
<evidence type="ECO:0000256" key="7">
    <source>
        <dbReference type="ARBA" id="ARBA00023303"/>
    </source>
</evidence>
<gene>
    <name evidence="12" type="ORF">ECRASSUSDP1_LOCUS28127</name>
</gene>
<dbReference type="Gene3D" id="2.60.120.10">
    <property type="entry name" value="Jelly Rolls"/>
    <property type="match status" value="1"/>
</dbReference>
<dbReference type="PANTHER" id="PTHR47823:SF9">
    <property type="entry name" value="CHROMOSOME UNDETERMINED SCAFFOLD_10, WHOLE GENOME SHOTGUN SEQUENCE"/>
    <property type="match status" value="1"/>
</dbReference>
<dbReference type="Pfam" id="PF00520">
    <property type="entry name" value="Ion_trans"/>
    <property type="match status" value="1"/>
</dbReference>
<dbReference type="SUPFAM" id="SSF51206">
    <property type="entry name" value="cAMP-binding domain-like"/>
    <property type="match status" value="1"/>
</dbReference>
<evidence type="ECO:0000256" key="10">
    <source>
        <dbReference type="SAM" id="Phobius"/>
    </source>
</evidence>
<feature type="coiled-coil region" evidence="8">
    <location>
        <begin position="600"/>
        <end position="642"/>
    </location>
</feature>
<dbReference type="CDD" id="cd00038">
    <property type="entry name" value="CAP_ED"/>
    <property type="match status" value="1"/>
</dbReference>
<dbReference type="InterPro" id="IPR014710">
    <property type="entry name" value="RmlC-like_jellyroll"/>
</dbReference>
<name>A0AAD1Y9F5_EUPCR</name>
<comment type="caution">
    <text evidence="12">The sequence shown here is derived from an EMBL/GenBank/DDBJ whole genome shotgun (WGS) entry which is preliminary data.</text>
</comment>
<feature type="transmembrane region" description="Helical" evidence="10">
    <location>
        <begin position="257"/>
        <end position="276"/>
    </location>
</feature>
<dbReference type="InterPro" id="IPR005821">
    <property type="entry name" value="Ion_trans_dom"/>
</dbReference>
<dbReference type="PROSITE" id="PS50042">
    <property type="entry name" value="CNMP_BINDING_3"/>
    <property type="match status" value="1"/>
</dbReference>
<feature type="transmembrane region" description="Helical" evidence="10">
    <location>
        <begin position="211"/>
        <end position="232"/>
    </location>
</feature>
<dbReference type="SUPFAM" id="SSF81324">
    <property type="entry name" value="Voltage-gated potassium channels"/>
    <property type="match status" value="1"/>
</dbReference>
<comment type="subcellular location">
    <subcellularLocation>
        <location evidence="1">Membrane</location>
        <topology evidence="1">Multi-pass membrane protein</topology>
    </subcellularLocation>
</comment>
<keyword evidence="2" id="KW-0813">Transport</keyword>
<keyword evidence="3 10" id="KW-0812">Transmembrane</keyword>
<evidence type="ECO:0000313" key="13">
    <source>
        <dbReference type="Proteomes" id="UP001295684"/>
    </source>
</evidence>
<keyword evidence="8" id="KW-0175">Coiled coil</keyword>
<dbReference type="PANTHER" id="PTHR47823">
    <property type="entry name" value="ION_TRANS DOMAIN-CONTAINING PROTEIN"/>
    <property type="match status" value="1"/>
</dbReference>